<comment type="subcellular location">
    <subcellularLocation>
        <location evidence="2">Cytoplasm</location>
    </subcellularLocation>
</comment>
<dbReference type="Gene3D" id="3.30.980.10">
    <property type="entry name" value="Threonyl-trna Synthetase, Chain A, domain 2"/>
    <property type="match status" value="1"/>
</dbReference>
<sequence length="243" mass="28076">MTIKLYWENAYEIAFSAKIIKIKENGIVLDKTLFYPESGNQLSDKGYLEINTFKFEIEKVFKENNEILHHISSDFQDKINIGDSVKGEIDWEYRYGLMKAHSSQHIFSAVLKNNYNIDTIRANINFEEFFLQMSQKLDYEQLKGVLHEVNTICTLKNLTIKPKIITHELAEKRAKEIRSKIPDESQVRLIEIENLDLVCCGGTHVQTTTEIGSSFIIEFKKGNKIRFYVGNKALSIEASINID</sequence>
<dbReference type="SMART" id="SM00863">
    <property type="entry name" value="tRNA_SAD"/>
    <property type="match status" value="1"/>
</dbReference>
<keyword evidence="3" id="KW-0479">Metal-binding</keyword>
<evidence type="ECO:0000313" key="6">
    <source>
        <dbReference type="EMBL" id="KKL77248.1"/>
    </source>
</evidence>
<dbReference type="GO" id="GO:0006419">
    <property type="term" value="P:alanyl-tRNA aminoacylation"/>
    <property type="evidence" value="ECO:0007669"/>
    <property type="project" value="InterPro"/>
</dbReference>
<comment type="cofactor">
    <cofactor evidence="1">
        <name>Zn(2+)</name>
        <dbReference type="ChEBI" id="CHEBI:29105"/>
    </cofactor>
</comment>
<dbReference type="PROSITE" id="PS50860">
    <property type="entry name" value="AA_TRNA_LIGASE_II_ALA"/>
    <property type="match status" value="1"/>
</dbReference>
<dbReference type="Pfam" id="PF07973">
    <property type="entry name" value="tRNA_SAD"/>
    <property type="match status" value="1"/>
</dbReference>
<evidence type="ECO:0000256" key="1">
    <source>
        <dbReference type="ARBA" id="ARBA00001947"/>
    </source>
</evidence>
<protein>
    <recommendedName>
        <fullName evidence="5">Alanyl-transfer RNA synthetases family profile domain-containing protein</fullName>
    </recommendedName>
</protein>
<dbReference type="PANTHER" id="PTHR43462">
    <property type="entry name" value="ALANYL-TRNA EDITING PROTEIN"/>
    <property type="match status" value="1"/>
</dbReference>
<dbReference type="GO" id="GO:0002161">
    <property type="term" value="F:aminoacyl-tRNA deacylase activity"/>
    <property type="evidence" value="ECO:0007669"/>
    <property type="project" value="UniProtKB-ARBA"/>
</dbReference>
<dbReference type="GO" id="GO:0005737">
    <property type="term" value="C:cytoplasm"/>
    <property type="evidence" value="ECO:0007669"/>
    <property type="project" value="UniProtKB-SubCell"/>
</dbReference>
<evidence type="ECO:0000256" key="2">
    <source>
        <dbReference type="ARBA" id="ARBA00004496"/>
    </source>
</evidence>
<evidence type="ECO:0000256" key="3">
    <source>
        <dbReference type="ARBA" id="ARBA00022723"/>
    </source>
</evidence>
<gene>
    <name evidence="6" type="ORF">LCGC14_2036810</name>
</gene>
<dbReference type="Gene3D" id="2.40.30.130">
    <property type="match status" value="1"/>
</dbReference>
<dbReference type="GO" id="GO:0005524">
    <property type="term" value="F:ATP binding"/>
    <property type="evidence" value="ECO:0007669"/>
    <property type="project" value="InterPro"/>
</dbReference>
<dbReference type="InterPro" id="IPR012947">
    <property type="entry name" value="tRNA_SAD"/>
</dbReference>
<dbReference type="GO" id="GO:0003676">
    <property type="term" value="F:nucleic acid binding"/>
    <property type="evidence" value="ECO:0007669"/>
    <property type="project" value="InterPro"/>
</dbReference>
<dbReference type="Pfam" id="PF01411">
    <property type="entry name" value="tRNA-synt_2c"/>
    <property type="match status" value="1"/>
</dbReference>
<comment type="caution">
    <text evidence="6">The sequence shown here is derived from an EMBL/GenBank/DDBJ whole genome shotgun (WGS) entry which is preliminary data.</text>
</comment>
<dbReference type="SUPFAM" id="SSF55186">
    <property type="entry name" value="ThrRS/AlaRS common domain"/>
    <property type="match status" value="1"/>
</dbReference>
<evidence type="ECO:0000259" key="5">
    <source>
        <dbReference type="PROSITE" id="PS50860"/>
    </source>
</evidence>
<reference evidence="6" key="1">
    <citation type="journal article" date="2015" name="Nature">
        <title>Complex archaea that bridge the gap between prokaryotes and eukaryotes.</title>
        <authorList>
            <person name="Spang A."/>
            <person name="Saw J.H."/>
            <person name="Jorgensen S.L."/>
            <person name="Zaremba-Niedzwiedzka K."/>
            <person name="Martijn J."/>
            <person name="Lind A.E."/>
            <person name="van Eijk R."/>
            <person name="Schleper C."/>
            <person name="Guy L."/>
            <person name="Ettema T.J."/>
        </authorList>
    </citation>
    <scope>NUCLEOTIDE SEQUENCE</scope>
</reference>
<dbReference type="PANTHER" id="PTHR43462:SF1">
    <property type="entry name" value="ALANYL-TRNA EDITING PROTEIN AARSD1"/>
    <property type="match status" value="1"/>
</dbReference>
<dbReference type="SUPFAM" id="SSF50447">
    <property type="entry name" value="Translation proteins"/>
    <property type="match status" value="1"/>
</dbReference>
<dbReference type="InterPro" id="IPR051335">
    <property type="entry name" value="Alanyl-tRNA_Editing_Enzymes"/>
</dbReference>
<dbReference type="InterPro" id="IPR009000">
    <property type="entry name" value="Transl_B-barrel_sf"/>
</dbReference>
<accession>A0A0F9ET16</accession>
<dbReference type="InterPro" id="IPR018164">
    <property type="entry name" value="Ala-tRNA-synth_IIc_N"/>
</dbReference>
<name>A0A0F9ET16_9ZZZZ</name>
<keyword evidence="4" id="KW-0862">Zinc</keyword>
<feature type="non-terminal residue" evidence="6">
    <location>
        <position position="243"/>
    </location>
</feature>
<dbReference type="AlphaFoldDB" id="A0A0F9ET16"/>
<proteinExistence type="predicted"/>
<dbReference type="InterPro" id="IPR018165">
    <property type="entry name" value="Ala-tRNA-synth_IIc_core"/>
</dbReference>
<feature type="domain" description="Alanyl-transfer RNA synthetases family profile" evidence="5">
    <location>
        <begin position="1"/>
        <end position="218"/>
    </location>
</feature>
<dbReference type="InterPro" id="IPR018163">
    <property type="entry name" value="Thr/Ala-tRNA-synth_IIc_edit"/>
</dbReference>
<dbReference type="GO" id="GO:0046872">
    <property type="term" value="F:metal ion binding"/>
    <property type="evidence" value="ECO:0007669"/>
    <property type="project" value="UniProtKB-KW"/>
</dbReference>
<dbReference type="GO" id="GO:0004813">
    <property type="term" value="F:alanine-tRNA ligase activity"/>
    <property type="evidence" value="ECO:0007669"/>
    <property type="project" value="InterPro"/>
</dbReference>
<evidence type="ECO:0000256" key="4">
    <source>
        <dbReference type="ARBA" id="ARBA00022833"/>
    </source>
</evidence>
<organism evidence="6">
    <name type="scientific">marine sediment metagenome</name>
    <dbReference type="NCBI Taxonomy" id="412755"/>
    <lineage>
        <taxon>unclassified sequences</taxon>
        <taxon>metagenomes</taxon>
        <taxon>ecological metagenomes</taxon>
    </lineage>
</organism>
<dbReference type="EMBL" id="LAZR01023809">
    <property type="protein sequence ID" value="KKL77248.1"/>
    <property type="molecule type" value="Genomic_DNA"/>
</dbReference>